<feature type="domain" description="C2H2-type" evidence="7">
    <location>
        <begin position="554"/>
        <end position="581"/>
    </location>
</feature>
<evidence type="ECO:0000313" key="9">
    <source>
        <dbReference type="Proteomes" id="UP001652582"/>
    </source>
</evidence>
<accession>A0A6J1N9P5</accession>
<dbReference type="InterPro" id="IPR012934">
    <property type="entry name" value="Znf_AD"/>
</dbReference>
<name>A0A6J1N9P5_BICAN</name>
<evidence type="ECO:0000256" key="5">
    <source>
        <dbReference type="PROSITE-ProRule" id="PRU00042"/>
    </source>
</evidence>
<proteinExistence type="predicted"/>
<evidence type="ECO:0000256" key="4">
    <source>
        <dbReference type="ARBA" id="ARBA00022833"/>
    </source>
</evidence>
<dbReference type="InterPro" id="IPR036236">
    <property type="entry name" value="Znf_C2H2_sf"/>
</dbReference>
<dbReference type="AlphaFoldDB" id="A0A6J1N9P5"/>
<dbReference type="GO" id="GO:0001228">
    <property type="term" value="F:DNA-binding transcription activator activity, RNA polymerase II-specific"/>
    <property type="evidence" value="ECO:0007669"/>
    <property type="project" value="TreeGrafter"/>
</dbReference>
<protein>
    <submittedName>
        <fullName evidence="10">Zinc finger protein ZFP2</fullName>
    </submittedName>
</protein>
<dbReference type="InterPro" id="IPR013087">
    <property type="entry name" value="Znf_C2H2_type"/>
</dbReference>
<dbReference type="Pfam" id="PF07776">
    <property type="entry name" value="zf-AD"/>
    <property type="match status" value="1"/>
</dbReference>
<evidence type="ECO:0000313" key="10">
    <source>
        <dbReference type="RefSeq" id="XP_023943624.2"/>
    </source>
</evidence>
<dbReference type="Proteomes" id="UP001652582">
    <property type="component" value="Chromosome Z"/>
</dbReference>
<dbReference type="Pfam" id="PF13912">
    <property type="entry name" value="zf-C2H2_6"/>
    <property type="match status" value="2"/>
</dbReference>
<dbReference type="GO" id="GO:0008270">
    <property type="term" value="F:zinc ion binding"/>
    <property type="evidence" value="ECO:0007669"/>
    <property type="project" value="UniProtKB-UniRule"/>
</dbReference>
<evidence type="ECO:0000256" key="3">
    <source>
        <dbReference type="ARBA" id="ARBA00022771"/>
    </source>
</evidence>
<dbReference type="Gene3D" id="3.30.160.60">
    <property type="entry name" value="Classic Zinc Finger"/>
    <property type="match status" value="10"/>
</dbReference>
<dbReference type="PANTHER" id="PTHR24409">
    <property type="entry name" value="ZINC FINGER PROTEIN 142"/>
    <property type="match status" value="1"/>
</dbReference>
<dbReference type="KEGG" id="bany:112049815"/>
<feature type="domain" description="C2H2-type" evidence="7">
    <location>
        <begin position="582"/>
        <end position="609"/>
    </location>
</feature>
<dbReference type="PANTHER" id="PTHR24409:SF295">
    <property type="entry name" value="AZ2-RELATED"/>
    <property type="match status" value="1"/>
</dbReference>
<keyword evidence="1 6" id="KW-0479">Metal-binding</keyword>
<feature type="domain" description="C2H2-type" evidence="7">
    <location>
        <begin position="526"/>
        <end position="553"/>
    </location>
</feature>
<keyword evidence="9" id="KW-1185">Reference proteome</keyword>
<dbReference type="Pfam" id="PF00096">
    <property type="entry name" value="zf-C2H2"/>
    <property type="match status" value="5"/>
</dbReference>
<reference evidence="10" key="1">
    <citation type="submission" date="2025-08" db="UniProtKB">
        <authorList>
            <consortium name="RefSeq"/>
        </authorList>
    </citation>
    <scope>IDENTIFICATION</scope>
</reference>
<feature type="domain" description="C2H2-type" evidence="7">
    <location>
        <begin position="392"/>
        <end position="420"/>
    </location>
</feature>
<feature type="domain" description="ZAD" evidence="8">
    <location>
        <begin position="15"/>
        <end position="90"/>
    </location>
</feature>
<dbReference type="SUPFAM" id="SSF57716">
    <property type="entry name" value="Glucocorticoid receptor-like (DNA-binding domain)"/>
    <property type="match status" value="1"/>
</dbReference>
<dbReference type="PROSITE" id="PS00028">
    <property type="entry name" value="ZINC_FINGER_C2H2_1"/>
    <property type="match status" value="11"/>
</dbReference>
<dbReference type="SMART" id="SM00868">
    <property type="entry name" value="zf-AD"/>
    <property type="match status" value="1"/>
</dbReference>
<feature type="domain" description="C2H2-type" evidence="7">
    <location>
        <begin position="610"/>
        <end position="637"/>
    </location>
</feature>
<dbReference type="SUPFAM" id="SSF57667">
    <property type="entry name" value="beta-beta-alpha zinc fingers"/>
    <property type="match status" value="6"/>
</dbReference>
<feature type="binding site" evidence="6">
    <location>
        <position position="20"/>
    </location>
    <ligand>
        <name>Zn(2+)</name>
        <dbReference type="ChEBI" id="CHEBI:29105"/>
    </ligand>
</feature>
<feature type="domain" description="C2H2-type" evidence="7">
    <location>
        <begin position="436"/>
        <end position="464"/>
    </location>
</feature>
<dbReference type="SMART" id="SM00355">
    <property type="entry name" value="ZnF_C2H2"/>
    <property type="match status" value="12"/>
</dbReference>
<feature type="binding site" evidence="6">
    <location>
        <position position="63"/>
    </location>
    <ligand>
        <name>Zn(2+)</name>
        <dbReference type="ChEBI" id="CHEBI:29105"/>
    </ligand>
</feature>
<feature type="domain" description="C2H2-type" evidence="7">
    <location>
        <begin position="241"/>
        <end position="268"/>
    </location>
</feature>
<dbReference type="OrthoDB" id="8117402at2759"/>
<dbReference type="RefSeq" id="XP_023943624.2">
    <property type="nucleotide sequence ID" value="XM_024087856.2"/>
</dbReference>
<evidence type="ECO:0000256" key="2">
    <source>
        <dbReference type="ARBA" id="ARBA00022737"/>
    </source>
</evidence>
<dbReference type="GeneID" id="112049815"/>
<dbReference type="GO" id="GO:0000978">
    <property type="term" value="F:RNA polymerase II cis-regulatory region sequence-specific DNA binding"/>
    <property type="evidence" value="ECO:0007669"/>
    <property type="project" value="TreeGrafter"/>
</dbReference>
<feature type="binding site" evidence="6">
    <location>
        <position position="17"/>
    </location>
    <ligand>
        <name>Zn(2+)</name>
        <dbReference type="ChEBI" id="CHEBI:29105"/>
    </ligand>
</feature>
<feature type="domain" description="C2H2-type" evidence="7">
    <location>
        <begin position="465"/>
        <end position="492"/>
    </location>
</feature>
<evidence type="ECO:0000259" key="7">
    <source>
        <dbReference type="PROSITE" id="PS50157"/>
    </source>
</evidence>
<feature type="domain" description="C2H2-type" evidence="7">
    <location>
        <begin position="498"/>
        <end position="525"/>
    </location>
</feature>
<evidence type="ECO:0000256" key="6">
    <source>
        <dbReference type="PROSITE-ProRule" id="PRU01263"/>
    </source>
</evidence>
<feature type="binding site" evidence="6">
    <location>
        <position position="66"/>
    </location>
    <ligand>
        <name>Zn(2+)</name>
        <dbReference type="ChEBI" id="CHEBI:29105"/>
    </ligand>
</feature>
<organism evidence="9 10">
    <name type="scientific">Bicyclus anynana</name>
    <name type="common">Squinting bush brown butterfly</name>
    <dbReference type="NCBI Taxonomy" id="110368"/>
    <lineage>
        <taxon>Eukaryota</taxon>
        <taxon>Metazoa</taxon>
        <taxon>Ecdysozoa</taxon>
        <taxon>Arthropoda</taxon>
        <taxon>Hexapoda</taxon>
        <taxon>Insecta</taxon>
        <taxon>Pterygota</taxon>
        <taxon>Neoptera</taxon>
        <taxon>Endopterygota</taxon>
        <taxon>Lepidoptera</taxon>
        <taxon>Glossata</taxon>
        <taxon>Ditrysia</taxon>
        <taxon>Papilionoidea</taxon>
        <taxon>Nymphalidae</taxon>
        <taxon>Satyrinae</taxon>
        <taxon>Satyrini</taxon>
        <taxon>Mycalesina</taxon>
        <taxon>Bicyclus</taxon>
    </lineage>
</organism>
<keyword evidence="2" id="KW-0677">Repeat</keyword>
<gene>
    <name evidence="10" type="primary">LOC112049815</name>
</gene>
<keyword evidence="3 5" id="KW-0863">Zinc-finger</keyword>
<keyword evidence="4 6" id="KW-0862">Zinc</keyword>
<dbReference type="Gene3D" id="3.40.1800.20">
    <property type="match status" value="1"/>
</dbReference>
<dbReference type="PROSITE" id="PS50157">
    <property type="entry name" value="ZINC_FINGER_C2H2_2"/>
    <property type="match status" value="9"/>
</dbReference>
<evidence type="ECO:0000259" key="8">
    <source>
        <dbReference type="PROSITE" id="PS51915"/>
    </source>
</evidence>
<evidence type="ECO:0000256" key="1">
    <source>
        <dbReference type="ARBA" id="ARBA00022723"/>
    </source>
</evidence>
<dbReference type="GO" id="GO:0005634">
    <property type="term" value="C:nucleus"/>
    <property type="evidence" value="ECO:0007669"/>
    <property type="project" value="UniProtKB-SubCell"/>
</dbReference>
<sequence length="652" mass="75405">MSLKNDIKTSEAVTGLCRTCLAKEIELLSVFDIYSRNTRLDCIIATITGIKMKQGDGLPTTICHDCKEKALKAYDFKLHARQSEDKLIGILNSGAQELVNEEFFTIEIDQNNVKVEQFNVDNDEDDMDLDISLPFERVDASFEINTVIKNESEVKGEIDNSKHNLKAEVFLGVESEKNVSYCPVCCQNFPDVDVLTQHAWERHSDLMGPAKRGRKKKLTSTILHKLSENGLNLKQVNESQHKCIFCKKTFKTKDDLVSHMPEHKDERIFSCMLCKKIYLKKKDFEHHKCLQQLKDLANEKDGPTVHQTEVRKHELYTELRLQELLKKNVSKSLVSACDSCGGVFGSEEEFNQHRDMEHPELSVRCHICDKVFATLKNASRHRAVCERVERQFACPSCELRFTHEVTLNKHILREHTGQSVSLQFMDRERDRGNQNYTCETCSRPFTRKDLLERHMRSHNTGEKTFECDICKKKFTRRENLRAHLRIHEGKRYTEGTASLCLYCGRSFTNSSNYIVHMRRHTGEKPYKCDFCGKGFCRSSDLQCHRRSHTGEKPWECRECGKAFSRSYKLTRHMRIHTGVKPYKCTYCEKAFTQSNDLTVHVRRHTGDKPYVCELCGDRFIQGTALHAHRRTHGHYPPAAVPQAAPLLYNIQK</sequence>
<dbReference type="PROSITE" id="PS51915">
    <property type="entry name" value="ZAD"/>
    <property type="match status" value="1"/>
</dbReference>